<evidence type="ECO:0000313" key="2">
    <source>
        <dbReference type="EMBL" id="KEO82573.1"/>
    </source>
</evidence>
<reference evidence="2 3" key="1">
    <citation type="journal article" date="2013" name="Int. J. Syst. Evol. Microbiol.">
        <title>Tumebacillus flagellatus sp. nov., an alpha-amylase/pullulanase-producing bacterium isolated from cassava wastewater.</title>
        <authorList>
            <person name="Wang Q."/>
            <person name="Xie N."/>
            <person name="Qin Y."/>
            <person name="Shen N."/>
            <person name="Zhu J."/>
            <person name="Mi H."/>
            <person name="Huang R."/>
        </authorList>
    </citation>
    <scope>NUCLEOTIDE SEQUENCE [LARGE SCALE GENOMIC DNA]</scope>
    <source>
        <strain evidence="2 3">GST4</strain>
    </source>
</reference>
<keyword evidence="3" id="KW-1185">Reference proteome</keyword>
<dbReference type="InterPro" id="IPR019267">
    <property type="entry name" value="CRISPR-assoc_Cas6_C"/>
</dbReference>
<accession>A0A074LRV2</accession>
<feature type="domain" description="CRISPR-associated protein Cas6 C-terminal" evidence="1">
    <location>
        <begin position="187"/>
        <end position="311"/>
    </location>
</feature>
<protein>
    <recommendedName>
        <fullName evidence="1">CRISPR-associated protein Cas6 C-terminal domain-containing protein</fullName>
    </recommendedName>
</protein>
<sequence>MNCSLEISCTQFTFAVQEPGTLPAMKGSTWHGILGSRMKQLFCLYPHTSCTGCSHRSACGYVDFFEPHLQSSEEQTPSSFQKGFVLRDMTDMRKQFQPGDLLTVGLVFVGRIQKYLPLLVADFSRPFRIGKVPFTIQLSEVRQLQFAKLSELVLFREGQLILAPTSTNTVGQLWKLAEGVHSNSVQLNFLTPTRMKTAGRLNKAPNFEQIVQALIRKLNAFAVHFGDGRDVIGAEHYQELMKNCRSLHVVENSLRWVDWKRYSRRSEETMTLGGFIGTLTVSGNLKPLLPLLLLGEYLHVGKQASFGLGQYRCQFV</sequence>
<organism evidence="2 3">
    <name type="scientific">Tumebacillus flagellatus</name>
    <dbReference type="NCBI Taxonomy" id="1157490"/>
    <lineage>
        <taxon>Bacteria</taxon>
        <taxon>Bacillati</taxon>
        <taxon>Bacillota</taxon>
        <taxon>Bacilli</taxon>
        <taxon>Bacillales</taxon>
        <taxon>Alicyclobacillaceae</taxon>
        <taxon>Tumebacillus</taxon>
    </lineage>
</organism>
<dbReference type="Pfam" id="PF10040">
    <property type="entry name" value="CRISPR_Cas6"/>
    <property type="match status" value="1"/>
</dbReference>
<dbReference type="AlphaFoldDB" id="A0A074LRV2"/>
<dbReference type="STRING" id="1157490.EL26_14400"/>
<evidence type="ECO:0000313" key="3">
    <source>
        <dbReference type="Proteomes" id="UP000027931"/>
    </source>
</evidence>
<comment type="caution">
    <text evidence="2">The sequence shown here is derived from an EMBL/GenBank/DDBJ whole genome shotgun (WGS) entry which is preliminary data.</text>
</comment>
<name>A0A074LRV2_9BACL</name>
<proteinExistence type="predicted"/>
<dbReference type="Gene3D" id="3.30.70.1900">
    <property type="match status" value="1"/>
</dbReference>
<dbReference type="eggNOG" id="COG5551">
    <property type="taxonomic scope" value="Bacteria"/>
</dbReference>
<dbReference type="EMBL" id="JMIR01000020">
    <property type="protein sequence ID" value="KEO82573.1"/>
    <property type="molecule type" value="Genomic_DNA"/>
</dbReference>
<dbReference type="Proteomes" id="UP000027931">
    <property type="component" value="Unassembled WGS sequence"/>
</dbReference>
<evidence type="ECO:0000259" key="1">
    <source>
        <dbReference type="Pfam" id="PF10040"/>
    </source>
</evidence>
<gene>
    <name evidence="2" type="ORF">EL26_14400</name>
</gene>